<comment type="subunit">
    <text evidence="1">Monomer. Interacts with the baseplate central spike protein; this interaction selectively inhibits the lysozyme activity of the baseplate central spike protein.</text>
</comment>
<sequence>MVFTTVYGSDTIDLSTNEELKMKKLLIAAILTVASCGTAPVTAGLDKDLCEWSMTADQESVEHQIYADIMNITKRDRPDMVKEVSDQLASGGVMQYNYVLYCDANFDNKNIVKEVTGE</sequence>
<evidence type="ECO:0000313" key="2">
    <source>
        <dbReference type="EMBL" id="ADI55361.1"/>
    </source>
</evidence>
<keyword evidence="1" id="KW-1260">Superinfection exclusion</keyword>
<feature type="disulfide bond" evidence="1">
    <location>
        <begin position="50"/>
        <end position="102"/>
    </location>
</feature>
<dbReference type="GeneID" id="9384379"/>
<dbReference type="HAMAP" id="MF_04159">
    <property type="entry name" value="SPACKLE_T4"/>
    <property type="match status" value="1"/>
</dbReference>
<keyword evidence="1" id="KW-1049">Host periplasm</keyword>
<dbReference type="Pfam" id="PF25676">
    <property type="entry name" value="T4_Spackle"/>
    <property type="match status" value="1"/>
</dbReference>
<keyword evidence="1" id="KW-0945">Host-virus interaction</keyword>
<protein>
    <recommendedName>
        <fullName evidence="1">Protein spackle</fullName>
    </recommendedName>
</protein>
<dbReference type="InterPro" id="IPR046391">
    <property type="entry name" value="SPACKLE_T4"/>
</dbReference>
<comment type="subcellular location">
    <subcellularLocation>
        <location evidence="1">Host periplasm</location>
    </subcellularLocation>
</comment>
<comment type="similarity">
    <text evidence="1">Belongs to the Tevenvirinae spackle protein family.</text>
</comment>
<reference evidence="2 3" key="1">
    <citation type="journal article" date="2011" name="Arch. Virol.">
        <title>The complete genome sequence of a novel T4-like bacteriophage, IME08.</title>
        <authorList>
            <person name="Jiang H."/>
            <person name="Jiang X."/>
            <person name="Wang S."/>
            <person name="Li C."/>
            <person name="Chen B."/>
            <person name="An X."/>
            <person name="Mi Z."/>
            <person name="Chen J."/>
            <person name="Tong Y."/>
        </authorList>
    </citation>
    <scope>NUCLEOTIDE SEQUENCE [LARGE SCALE GENOMIC DNA]</scope>
</reference>
<dbReference type="RefSeq" id="YP_003734182.1">
    <property type="nucleotide sequence ID" value="NC_014260.1"/>
</dbReference>
<reference evidence="2 3" key="2">
    <citation type="journal article" date="2011" name="Virol. J.">
        <title>Sequence characteristics of T4-like bacteriophage IME08 benome termini revealed by high throughput sequencing.</title>
        <authorList>
            <person name="Jiang X."/>
            <person name="Jiang H."/>
            <person name="Li C."/>
            <person name="Wang S."/>
            <person name="Mi Z."/>
            <person name="An X."/>
            <person name="Chen J."/>
            <person name="Tong Y."/>
        </authorList>
    </citation>
    <scope>NUCLEOTIDE SEQUENCE [LARGE SCALE GENOMIC DNA]</scope>
</reference>
<keyword evidence="3" id="KW-1185">Reference proteome</keyword>
<organism evidence="2 3">
    <name type="scientific">Escherichia phage IME08</name>
    <dbReference type="NCBI Taxonomy" id="698728"/>
    <lineage>
        <taxon>Viruses</taxon>
        <taxon>Duplodnaviria</taxon>
        <taxon>Heunggongvirae</taxon>
        <taxon>Uroviricota</taxon>
        <taxon>Caudoviricetes</taxon>
        <taxon>Pantevenvirales</taxon>
        <taxon>Straboviridae</taxon>
        <taxon>Tevenvirinae</taxon>
        <taxon>Dhakavirus</taxon>
        <taxon>Dhakavirus ime08</taxon>
    </lineage>
</organism>
<name>D7RM45_9CAUD</name>
<dbReference type="Proteomes" id="UP000201129">
    <property type="component" value="Segment"/>
</dbReference>
<comment type="function">
    <text evidence="1">Inhibits viral DNA ejection into the host cytoplasm, thereby confering the infected host bacteria with immunity against secondary phage infection. Achieves superinfection exclusion by localizing to the periplasm and inhibiting the activity of tail-associated lysozyme, thereby preventing penetration by the tail tube of incoming phages.</text>
</comment>
<evidence type="ECO:0000256" key="1">
    <source>
        <dbReference type="HAMAP-Rule" id="MF_04159"/>
    </source>
</evidence>
<gene>
    <name evidence="2" type="primary">sp</name>
</gene>
<dbReference type="GO" id="GO:0098669">
    <property type="term" value="P:superinfection exclusion"/>
    <property type="evidence" value="ECO:0007669"/>
    <property type="project" value="UniProtKB-UniRule"/>
</dbReference>
<keyword evidence="1" id="KW-1015">Disulfide bond</keyword>
<evidence type="ECO:0000313" key="3">
    <source>
        <dbReference type="Proteomes" id="UP000201129"/>
    </source>
</evidence>
<dbReference type="EMBL" id="HM071924">
    <property type="protein sequence ID" value="ADI55361.1"/>
    <property type="molecule type" value="Genomic_DNA"/>
</dbReference>
<dbReference type="GO" id="GO:0044229">
    <property type="term" value="C:host cell periplasmic space"/>
    <property type="evidence" value="ECO:0007669"/>
    <property type="project" value="UniProtKB-SubCell"/>
</dbReference>
<accession>D7RM45</accession>
<dbReference type="KEGG" id="vg:9384379"/>
<dbReference type="OrthoDB" id="17233at10239"/>
<proteinExistence type="inferred from homology"/>